<name>A0ACC0AXD9_CATRO</name>
<accession>A0ACC0AXD9</accession>
<proteinExistence type="predicted"/>
<evidence type="ECO:0000313" key="1">
    <source>
        <dbReference type="EMBL" id="KAI5664593.1"/>
    </source>
</evidence>
<protein>
    <submittedName>
        <fullName evidence="1">Uncharacterized protein</fullName>
    </submittedName>
</protein>
<gene>
    <name evidence="1" type="ORF">M9H77_23916</name>
</gene>
<sequence>MEQAVCNGGGFAEVDLLKISGAADHIGAGLDLPNGFSSEVNKNLSMGAASNSQAKILYGPDGYILEDVPHLSDYIPELPTYPNPLQDNPAYSVVKQYFVDDDDTVPQKVVVHADSPRGIHFRRQGPRQKVYFKSDEVNACIVTCGGLCPGLNTVIREIVCGLHYMYGVRSVVGIDGGYRGFYSRNTIPLSPKSVNDIHKRGGTILGTSRGGHDTKKIVDSIQDRGINQVYIIGGDGTQKGAAVIFEEVRRRGLKVSVVGVPKTIDNDIPVIDKSFGFDTSVEEAQRAINAAHVEATSIENCIGLVKLMGRNSGFIAMYATLASRDVDCCLIPESPFYLEGPGGLYEYIEKRLKENGHMVIVVAEGAGQELIAESLSSSDQQDASGNKLFQDVGWWLSQRIKDHFAKEEKMAINLKYIDPTYMIRAIPSNASDNVYCTLLAQSAVHGAMAGFTGFTVGPVNTRHCYIPFNRINERQNRVVITDRMWARLLSSTNQPSFLRTKEELEDAKEKEEEPPQTQLLDDGCCHEKLTENKQ</sequence>
<dbReference type="Proteomes" id="UP001060085">
    <property type="component" value="Linkage Group LG05"/>
</dbReference>
<organism evidence="1 2">
    <name type="scientific">Catharanthus roseus</name>
    <name type="common">Madagascar periwinkle</name>
    <name type="synonym">Vinca rosea</name>
    <dbReference type="NCBI Taxonomy" id="4058"/>
    <lineage>
        <taxon>Eukaryota</taxon>
        <taxon>Viridiplantae</taxon>
        <taxon>Streptophyta</taxon>
        <taxon>Embryophyta</taxon>
        <taxon>Tracheophyta</taxon>
        <taxon>Spermatophyta</taxon>
        <taxon>Magnoliopsida</taxon>
        <taxon>eudicotyledons</taxon>
        <taxon>Gunneridae</taxon>
        <taxon>Pentapetalae</taxon>
        <taxon>asterids</taxon>
        <taxon>lamiids</taxon>
        <taxon>Gentianales</taxon>
        <taxon>Apocynaceae</taxon>
        <taxon>Rauvolfioideae</taxon>
        <taxon>Vinceae</taxon>
        <taxon>Catharanthinae</taxon>
        <taxon>Catharanthus</taxon>
    </lineage>
</organism>
<evidence type="ECO:0000313" key="2">
    <source>
        <dbReference type="Proteomes" id="UP001060085"/>
    </source>
</evidence>
<keyword evidence="2" id="KW-1185">Reference proteome</keyword>
<dbReference type="EMBL" id="CM044705">
    <property type="protein sequence ID" value="KAI5664593.1"/>
    <property type="molecule type" value="Genomic_DNA"/>
</dbReference>
<comment type="caution">
    <text evidence="1">The sequence shown here is derived from an EMBL/GenBank/DDBJ whole genome shotgun (WGS) entry which is preliminary data.</text>
</comment>
<reference evidence="2" key="1">
    <citation type="journal article" date="2023" name="Nat. Plants">
        <title>Single-cell RNA sequencing provides a high-resolution roadmap for understanding the multicellular compartmentation of specialized metabolism.</title>
        <authorList>
            <person name="Sun S."/>
            <person name="Shen X."/>
            <person name="Li Y."/>
            <person name="Li Y."/>
            <person name="Wang S."/>
            <person name="Li R."/>
            <person name="Zhang H."/>
            <person name="Shen G."/>
            <person name="Guo B."/>
            <person name="Wei J."/>
            <person name="Xu J."/>
            <person name="St-Pierre B."/>
            <person name="Chen S."/>
            <person name="Sun C."/>
        </authorList>
    </citation>
    <scope>NUCLEOTIDE SEQUENCE [LARGE SCALE GENOMIC DNA]</scope>
</reference>